<proteinExistence type="predicted"/>
<protein>
    <submittedName>
        <fullName evidence="2">Uncharacterized protein</fullName>
    </submittedName>
</protein>
<organism evidence="2 3">
    <name type="scientific">[Emmonsia] crescens</name>
    <dbReference type="NCBI Taxonomy" id="73230"/>
    <lineage>
        <taxon>Eukaryota</taxon>
        <taxon>Fungi</taxon>
        <taxon>Dikarya</taxon>
        <taxon>Ascomycota</taxon>
        <taxon>Pezizomycotina</taxon>
        <taxon>Eurotiomycetes</taxon>
        <taxon>Eurotiomycetidae</taxon>
        <taxon>Onygenales</taxon>
        <taxon>Ajellomycetaceae</taxon>
        <taxon>Emergomyces</taxon>
    </lineage>
</organism>
<sequence length="169" mass="19192">MDEAHKNVQKEGREKGELGSSLASWWLIFSRLRIKSYQLPLKLACACMKASHSIPRPKMVLTSNPEFTPTKSNSDHIELSQTLRKESNHPHKNTSDRKSPEDKACESFSSILSYYLTTRESLDRLLSWVTESSQSGSIHVSPSLMPTSDEQVEAEKEMLKKLASDARRR</sequence>
<dbReference type="OrthoDB" id="4289290at2759"/>
<dbReference type="Proteomes" id="UP000034164">
    <property type="component" value="Unassembled WGS sequence"/>
</dbReference>
<gene>
    <name evidence="2" type="ORF">EMCG_02181</name>
</gene>
<accession>A0A0G2J981</accession>
<evidence type="ECO:0000313" key="3">
    <source>
        <dbReference type="Proteomes" id="UP000034164"/>
    </source>
</evidence>
<name>A0A0G2J981_9EURO</name>
<feature type="compositionally biased region" description="Basic and acidic residues" evidence="1">
    <location>
        <begin position="153"/>
        <end position="169"/>
    </location>
</feature>
<feature type="compositionally biased region" description="Basic and acidic residues" evidence="1">
    <location>
        <begin position="73"/>
        <end position="104"/>
    </location>
</feature>
<dbReference type="EMBL" id="LCZI01000973">
    <property type="protein sequence ID" value="KKZ63521.1"/>
    <property type="molecule type" value="Genomic_DNA"/>
</dbReference>
<evidence type="ECO:0000313" key="2">
    <source>
        <dbReference type="EMBL" id="KKZ63521.1"/>
    </source>
</evidence>
<evidence type="ECO:0000256" key="1">
    <source>
        <dbReference type="SAM" id="MobiDB-lite"/>
    </source>
</evidence>
<feature type="region of interest" description="Disordered" evidence="1">
    <location>
        <begin position="62"/>
        <end position="104"/>
    </location>
</feature>
<dbReference type="VEuPathDB" id="FungiDB:EMCG_02181"/>
<feature type="region of interest" description="Disordered" evidence="1">
    <location>
        <begin position="133"/>
        <end position="169"/>
    </location>
</feature>
<comment type="caution">
    <text evidence="2">The sequence shown here is derived from an EMBL/GenBank/DDBJ whole genome shotgun (WGS) entry which is preliminary data.</text>
</comment>
<dbReference type="AlphaFoldDB" id="A0A0G2J981"/>
<feature type="compositionally biased region" description="Polar residues" evidence="1">
    <location>
        <begin position="62"/>
        <end position="72"/>
    </location>
</feature>
<feature type="compositionally biased region" description="Polar residues" evidence="1">
    <location>
        <begin position="133"/>
        <end position="149"/>
    </location>
</feature>
<reference evidence="3" key="1">
    <citation type="journal article" date="2015" name="PLoS Genet.">
        <title>The dynamic genome and transcriptome of the human fungal pathogen Blastomyces and close relative Emmonsia.</title>
        <authorList>
            <person name="Munoz J.F."/>
            <person name="Gauthier G.M."/>
            <person name="Desjardins C.A."/>
            <person name="Gallo J.E."/>
            <person name="Holder J."/>
            <person name="Sullivan T.D."/>
            <person name="Marty A.J."/>
            <person name="Carmen J.C."/>
            <person name="Chen Z."/>
            <person name="Ding L."/>
            <person name="Gujja S."/>
            <person name="Magrini V."/>
            <person name="Misas E."/>
            <person name="Mitreva M."/>
            <person name="Priest M."/>
            <person name="Saif S."/>
            <person name="Whiston E.A."/>
            <person name="Young S."/>
            <person name="Zeng Q."/>
            <person name="Goldman W.E."/>
            <person name="Mardis E.R."/>
            <person name="Taylor J.W."/>
            <person name="McEwen J.G."/>
            <person name="Clay O.K."/>
            <person name="Klein B.S."/>
            <person name="Cuomo C.A."/>
        </authorList>
    </citation>
    <scope>NUCLEOTIDE SEQUENCE [LARGE SCALE GENOMIC DNA]</scope>
    <source>
        <strain evidence="3">UAMH 3008</strain>
    </source>
</reference>